<evidence type="ECO:0000313" key="4">
    <source>
        <dbReference type="EMBL" id="GAB47866.1"/>
    </source>
</evidence>
<organism evidence="4 5">
    <name type="scientific">Mobilicoccus pelagius NBRC 104925</name>
    <dbReference type="NCBI Taxonomy" id="1089455"/>
    <lineage>
        <taxon>Bacteria</taxon>
        <taxon>Bacillati</taxon>
        <taxon>Actinomycetota</taxon>
        <taxon>Actinomycetes</taxon>
        <taxon>Micrococcales</taxon>
        <taxon>Dermatophilaceae</taxon>
        <taxon>Mobilicoccus</taxon>
    </lineage>
</organism>
<feature type="transmembrane region" description="Helical" evidence="2">
    <location>
        <begin position="89"/>
        <end position="108"/>
    </location>
</feature>
<feature type="chain" id="PRO_5003598974" description="Gram-positive cocci surface proteins LPxTG domain-containing protein" evidence="3">
    <location>
        <begin position="31"/>
        <end position="116"/>
    </location>
</feature>
<evidence type="ECO:0008006" key="6">
    <source>
        <dbReference type="Google" id="ProtNLM"/>
    </source>
</evidence>
<feature type="compositionally biased region" description="Polar residues" evidence="1">
    <location>
        <begin position="49"/>
        <end position="59"/>
    </location>
</feature>
<keyword evidence="3" id="KW-0732">Signal</keyword>
<sequence>MTRPISLKRLSFAVAAGALAATAVSAPAQALPPGSAPAGVSVVAASMPADTSTPTTPAGSETPVELKSTSDPVDPEREVSQDPSQANTMWWALTAVGAIAIGAMAWMMRRRRGQRG</sequence>
<reference evidence="4 5" key="1">
    <citation type="submission" date="2012-02" db="EMBL/GenBank/DDBJ databases">
        <title>Whole genome shotgun sequence of Mobilicoccus pelagius NBRC 104925.</title>
        <authorList>
            <person name="Yoshida Y."/>
            <person name="Hosoyama A."/>
            <person name="Tsuchikane K."/>
            <person name="Katsumata H."/>
            <person name="Yamazaki S."/>
            <person name="Fujita N."/>
        </authorList>
    </citation>
    <scope>NUCLEOTIDE SEQUENCE [LARGE SCALE GENOMIC DNA]</scope>
    <source>
        <strain evidence="4 5">NBRC 104925</strain>
    </source>
</reference>
<name>H5UQ61_9MICO</name>
<gene>
    <name evidence="4" type="ORF">MOPEL_029_01490</name>
</gene>
<keyword evidence="2" id="KW-0812">Transmembrane</keyword>
<evidence type="ECO:0000256" key="1">
    <source>
        <dbReference type="SAM" id="MobiDB-lite"/>
    </source>
</evidence>
<keyword evidence="2" id="KW-0472">Membrane</keyword>
<keyword evidence="2" id="KW-1133">Transmembrane helix</keyword>
<comment type="caution">
    <text evidence="4">The sequence shown here is derived from an EMBL/GenBank/DDBJ whole genome shotgun (WGS) entry which is preliminary data.</text>
</comment>
<dbReference type="EMBL" id="BAFE01000027">
    <property type="protein sequence ID" value="GAB47866.1"/>
    <property type="molecule type" value="Genomic_DNA"/>
</dbReference>
<dbReference type="PROSITE" id="PS51318">
    <property type="entry name" value="TAT"/>
    <property type="match status" value="1"/>
</dbReference>
<evidence type="ECO:0000256" key="2">
    <source>
        <dbReference type="SAM" id="Phobius"/>
    </source>
</evidence>
<dbReference type="RefSeq" id="WP_009481764.1">
    <property type="nucleotide sequence ID" value="NZ_BAFE01000027.1"/>
</dbReference>
<dbReference type="STRING" id="1089455.MOPEL_029_01490"/>
<feature type="signal peptide" evidence="3">
    <location>
        <begin position="1"/>
        <end position="30"/>
    </location>
</feature>
<dbReference type="AlphaFoldDB" id="H5UQ61"/>
<protein>
    <recommendedName>
        <fullName evidence="6">Gram-positive cocci surface proteins LPxTG domain-containing protein</fullName>
    </recommendedName>
</protein>
<keyword evidence="5" id="KW-1185">Reference proteome</keyword>
<proteinExistence type="predicted"/>
<evidence type="ECO:0000313" key="5">
    <source>
        <dbReference type="Proteomes" id="UP000004367"/>
    </source>
</evidence>
<evidence type="ECO:0000256" key="3">
    <source>
        <dbReference type="SAM" id="SignalP"/>
    </source>
</evidence>
<accession>H5UQ61</accession>
<dbReference type="Proteomes" id="UP000004367">
    <property type="component" value="Unassembled WGS sequence"/>
</dbReference>
<dbReference type="InterPro" id="IPR006311">
    <property type="entry name" value="TAT_signal"/>
</dbReference>
<feature type="region of interest" description="Disordered" evidence="1">
    <location>
        <begin position="47"/>
        <end position="87"/>
    </location>
</feature>